<dbReference type="Proteomes" id="UP000644660">
    <property type="component" value="Unassembled WGS sequence"/>
</dbReference>
<proteinExistence type="inferred from homology"/>
<dbReference type="InterPro" id="IPR019313">
    <property type="entry name" value="Mediator_Med17"/>
</dbReference>
<comment type="similarity">
    <text evidence="2 8">Belongs to the Mediator complex subunit 17 family.</text>
</comment>
<dbReference type="PANTHER" id="PTHR13114">
    <property type="entry name" value="MEDIATOR OF RNA POLYMERASE II TRANSCRIPTION SUBUNIT 17"/>
    <property type="match status" value="1"/>
</dbReference>
<comment type="function">
    <text evidence="8">Component of the Mediator complex, a coactivator involved in the regulated transcription of nearly all RNA polymerase II-dependent genes. Mediator functions as a bridge to convey information from gene-specific regulatory proteins to the basal RNA polymerase II transcription machinery. Mediator is recruited to promoters by direct interactions with regulatory proteins and serves as a scaffold for the assembly of a functional preinitiation complex with RNA polymerase II and the general transcription factors.</text>
</comment>
<evidence type="ECO:0000256" key="9">
    <source>
        <dbReference type="SAM" id="MobiDB-lite"/>
    </source>
</evidence>
<feature type="region of interest" description="Disordered" evidence="9">
    <location>
        <begin position="1"/>
        <end position="54"/>
    </location>
</feature>
<name>A0A8H2ZHP4_9SACH</name>
<keyword evidence="6 8" id="KW-0539">Nucleus</keyword>
<dbReference type="Pfam" id="PF10156">
    <property type="entry name" value="Med17"/>
    <property type="match status" value="1"/>
</dbReference>
<dbReference type="GO" id="GO:0003712">
    <property type="term" value="F:transcription coregulator activity"/>
    <property type="evidence" value="ECO:0007669"/>
    <property type="project" value="InterPro"/>
</dbReference>
<gene>
    <name evidence="8" type="primary">MED17</name>
    <name evidence="10" type="ORF">KABA2_05S05940</name>
</gene>
<evidence type="ECO:0000256" key="4">
    <source>
        <dbReference type="ARBA" id="ARBA00023015"/>
    </source>
</evidence>
<keyword evidence="5 8" id="KW-0804">Transcription</keyword>
<dbReference type="Gene3D" id="6.10.250.2620">
    <property type="match status" value="1"/>
</dbReference>
<sequence>MSSPNVSTGINLALDPNLLSLQKDPPQSTSPTSFTGSPTTNESTTTNTVETTEQNKIGSLVNNPYEQYGNMPLSQVVPLILQQKQMTFAQLLESQIEEEITVVQSSEVDPIETDDGILKDEEKEQDEQDQPMIAPTEPIANKIITTTQEPTDSTTLESIRSTMVEQINTAMNESSLALETVSLLLSAVRENNAKSSLSPYLKRTIPMGSLNSDRVNNPPDIDNQLRTVQFGVGWKLKSLDESRTVLRDTADSLWSILAKEHSYWKMISEVITNSDVVFKVRERGSAQRVLGIKYGYEDSGSTYRLDRGVALLRNNEELDKLELVPFNGETSRVNGSSTIHSKSKNSNNTNTGGIKNMISGMNGTPAVTVPTINPIDNISNDGGSSHQLMKYFLRVRIFTKLEYEDDYILSGESHVDPKFFSIGTIRSQIHKFKDIIFEKELMYRLKKECSSLISYGVRIENENKIAIELPQEKFEIELVSVAEDECEGGSLPDGGNATRINDKRANLILITLRVLLVVMFKKNLKRQLLSGHVKKLNSINGIDGILLIRPILGTLRHKNYKTLLLRIIRENVLDVIKDSSITVTKRRDTTTTKSDKSVQQDEHIERLDEDIKVFNQILKMPVTQLDITLPKEQSLRVTLRTTNYCNAVIHVVYTEKGDEVLFDTTFTEFKEIEEFLHFLISEYVISNEEST</sequence>
<evidence type="ECO:0000313" key="11">
    <source>
        <dbReference type="Proteomes" id="UP000644660"/>
    </source>
</evidence>
<evidence type="ECO:0000256" key="2">
    <source>
        <dbReference type="ARBA" id="ARBA00005635"/>
    </source>
</evidence>
<dbReference type="AlphaFoldDB" id="A0A8H2ZHP4"/>
<feature type="compositionally biased region" description="Low complexity" evidence="9">
    <location>
        <begin position="25"/>
        <end position="54"/>
    </location>
</feature>
<organism evidence="10 11">
    <name type="scientific">Maudiozyma barnettii</name>
    <dbReference type="NCBI Taxonomy" id="61262"/>
    <lineage>
        <taxon>Eukaryota</taxon>
        <taxon>Fungi</taxon>
        <taxon>Dikarya</taxon>
        <taxon>Ascomycota</taxon>
        <taxon>Saccharomycotina</taxon>
        <taxon>Saccharomycetes</taxon>
        <taxon>Saccharomycetales</taxon>
        <taxon>Saccharomycetaceae</taxon>
        <taxon>Maudiozyma</taxon>
    </lineage>
</organism>
<feature type="compositionally biased region" description="Polar residues" evidence="9">
    <location>
        <begin position="1"/>
        <end position="10"/>
    </location>
</feature>
<comment type="subunit">
    <text evidence="8">Component of the Mediator complex.</text>
</comment>
<dbReference type="EMBL" id="CAEFZW010000005">
    <property type="protein sequence ID" value="CAB4254993.1"/>
    <property type="molecule type" value="Genomic_DNA"/>
</dbReference>
<keyword evidence="11" id="KW-1185">Reference proteome</keyword>
<dbReference type="PANTHER" id="PTHR13114:SF7">
    <property type="entry name" value="MEDIATOR OF RNA POLYMERASE II TRANSCRIPTION SUBUNIT 17"/>
    <property type="match status" value="1"/>
</dbReference>
<comment type="subcellular location">
    <subcellularLocation>
        <location evidence="1 8">Nucleus</location>
    </subcellularLocation>
</comment>
<evidence type="ECO:0000256" key="1">
    <source>
        <dbReference type="ARBA" id="ARBA00004123"/>
    </source>
</evidence>
<evidence type="ECO:0000313" key="10">
    <source>
        <dbReference type="EMBL" id="CAB4254993.1"/>
    </source>
</evidence>
<accession>A0A8H2ZHP4</accession>
<feature type="region of interest" description="Disordered" evidence="9">
    <location>
        <begin position="332"/>
        <end position="353"/>
    </location>
</feature>
<dbReference type="GO" id="GO:0070847">
    <property type="term" value="C:core mediator complex"/>
    <property type="evidence" value="ECO:0007669"/>
    <property type="project" value="TreeGrafter"/>
</dbReference>
<dbReference type="GO" id="GO:0016592">
    <property type="term" value="C:mediator complex"/>
    <property type="evidence" value="ECO:0007669"/>
    <property type="project" value="InterPro"/>
</dbReference>
<dbReference type="OrthoDB" id="5319830at2759"/>
<reference evidence="10 11" key="1">
    <citation type="submission" date="2020-05" db="EMBL/GenBank/DDBJ databases">
        <authorList>
            <person name="Casaregola S."/>
            <person name="Devillers H."/>
            <person name="Grondin C."/>
        </authorList>
    </citation>
    <scope>NUCLEOTIDE SEQUENCE [LARGE SCALE GENOMIC DNA]</scope>
    <source>
        <strain evidence="10 11">CLIB 1767</strain>
    </source>
</reference>
<keyword evidence="4 8" id="KW-0805">Transcription regulation</keyword>
<evidence type="ECO:0000256" key="5">
    <source>
        <dbReference type="ARBA" id="ARBA00023163"/>
    </source>
</evidence>
<comment type="caution">
    <text evidence="10">The sequence shown here is derived from an EMBL/GenBank/DDBJ whole genome shotgun (WGS) entry which is preliminary data.</text>
</comment>
<dbReference type="GO" id="GO:0006357">
    <property type="term" value="P:regulation of transcription by RNA polymerase II"/>
    <property type="evidence" value="ECO:0007669"/>
    <property type="project" value="InterPro"/>
</dbReference>
<evidence type="ECO:0000256" key="8">
    <source>
        <dbReference type="RuleBase" id="RU364140"/>
    </source>
</evidence>
<feature type="compositionally biased region" description="Low complexity" evidence="9">
    <location>
        <begin position="335"/>
        <end position="353"/>
    </location>
</feature>
<evidence type="ECO:0000256" key="7">
    <source>
        <dbReference type="ARBA" id="ARBA00032014"/>
    </source>
</evidence>
<evidence type="ECO:0000256" key="6">
    <source>
        <dbReference type="ARBA" id="ARBA00023242"/>
    </source>
</evidence>
<keyword evidence="8" id="KW-0010">Activator</keyword>
<protein>
    <recommendedName>
        <fullName evidence="3 8">Mediator of RNA polymerase II transcription subunit 17</fullName>
    </recommendedName>
    <alternativeName>
        <fullName evidence="7 8">Mediator complex subunit 17</fullName>
    </alternativeName>
</protein>
<evidence type="ECO:0000256" key="3">
    <source>
        <dbReference type="ARBA" id="ARBA00019610"/>
    </source>
</evidence>